<accession>A0ABX3ZPL0</accession>
<evidence type="ECO:0000313" key="1">
    <source>
        <dbReference type="EMBL" id="OWJ72006.1"/>
    </source>
</evidence>
<organism evidence="1 2">
    <name type="scientific">Haematobacter missouriensis</name>
    <dbReference type="NCBI Taxonomy" id="366616"/>
    <lineage>
        <taxon>Bacteria</taxon>
        <taxon>Pseudomonadati</taxon>
        <taxon>Pseudomonadota</taxon>
        <taxon>Alphaproteobacteria</taxon>
        <taxon>Rhodobacterales</taxon>
        <taxon>Paracoccaceae</taxon>
        <taxon>Haematobacter</taxon>
    </lineage>
</organism>
<dbReference type="RefSeq" id="WP_035747370.1">
    <property type="nucleotide sequence ID" value="NZ_JFGS01000058.1"/>
</dbReference>
<name>A0ABX3ZPL0_9RHOB</name>
<keyword evidence="2" id="KW-1185">Reference proteome</keyword>
<dbReference type="EMBL" id="NIPV01000102">
    <property type="protein sequence ID" value="OWJ72006.1"/>
    <property type="molecule type" value="Genomic_DNA"/>
</dbReference>
<evidence type="ECO:0000313" key="2">
    <source>
        <dbReference type="Proteomes" id="UP000214673"/>
    </source>
</evidence>
<sequence length="81" mass="9233">MAIDTALKTLPRPQVRSIFQRAKDRCAEDGAAMFWSVLVERNGKVERLCGAVETDWGEILFEAPIPARARIMLVHDHQRRS</sequence>
<protein>
    <submittedName>
        <fullName evidence="1">Uncharacterized protein</fullName>
    </submittedName>
</protein>
<gene>
    <name evidence="1" type="ORF">CDV53_18200</name>
</gene>
<comment type="caution">
    <text evidence="1">The sequence shown here is derived from an EMBL/GenBank/DDBJ whole genome shotgun (WGS) entry which is preliminary data.</text>
</comment>
<proteinExistence type="predicted"/>
<dbReference type="Proteomes" id="UP000214673">
    <property type="component" value="Unassembled WGS sequence"/>
</dbReference>
<reference evidence="1 2" key="1">
    <citation type="submission" date="2016-11" db="EMBL/GenBank/DDBJ databases">
        <title>Comparison of Traditional DNA-DNA Hybridization with In Silico Genomic Analysis.</title>
        <authorList>
            <person name="Nicholson A.C."/>
            <person name="Sammons S."/>
            <person name="Humrighouse B.W."/>
            <person name="Graziano J."/>
            <person name="Lasker B."/>
            <person name="Whitney A.M."/>
            <person name="Mcquiston J.R."/>
        </authorList>
    </citation>
    <scope>NUCLEOTIDE SEQUENCE [LARGE SCALE GENOMIC DNA]</scope>
    <source>
        <strain evidence="1 2">H1892</strain>
    </source>
</reference>